<gene>
    <name evidence="1" type="ORF">Naga_100021g50</name>
</gene>
<evidence type="ECO:0000313" key="2">
    <source>
        <dbReference type="Proteomes" id="UP000019335"/>
    </source>
</evidence>
<sequence>MFYFEQQKTMAERGKFSSASKLRALITTFALILHPSSLWEAGEAASVFGMTSSNVGPGADTTSGNAFPRRMASTGRGMPTLGGVGFDKERTLGFVEYLSTEALESIDTFDRLSVGLNMTIENFFTFINRLLEEEVPENDNEAEDRDSEDSVWGDEETLTVKQLGQLFGGVNDTAVEYILENLGADIYDLQAGFNTVDVIMVLMFVSSHLEANQIPLSILEIISAFCDPEWEDLDADVWVRNVAKAKGVNEKKVQHVMDQLEGSLEDIRSYVEEIVRMDTCELLLNARFPSIVSAASKSSNPHSTLQRAPSAAYSSSFVMDKR</sequence>
<dbReference type="OrthoDB" id="10291954at2759"/>
<accession>W7TYS3</accession>
<reference evidence="1 2" key="1">
    <citation type="journal article" date="2014" name="Mol. Plant">
        <title>Chromosome Scale Genome Assembly and Transcriptome Profiling of Nannochloropsis gaditana in Nitrogen Depletion.</title>
        <authorList>
            <person name="Corteggiani Carpinelli E."/>
            <person name="Telatin A."/>
            <person name="Vitulo N."/>
            <person name="Forcato C."/>
            <person name="D'Angelo M."/>
            <person name="Schiavon R."/>
            <person name="Vezzi A."/>
            <person name="Giacometti G.M."/>
            <person name="Morosinotto T."/>
            <person name="Valle G."/>
        </authorList>
    </citation>
    <scope>NUCLEOTIDE SEQUENCE [LARGE SCALE GENOMIC DNA]</scope>
    <source>
        <strain evidence="1 2">B-31</strain>
    </source>
</reference>
<dbReference type="Proteomes" id="UP000019335">
    <property type="component" value="Chromosome 10"/>
</dbReference>
<keyword evidence="2" id="KW-1185">Reference proteome</keyword>
<comment type="caution">
    <text evidence="1">The sequence shown here is derived from an EMBL/GenBank/DDBJ whole genome shotgun (WGS) entry which is preliminary data.</text>
</comment>
<dbReference type="EMBL" id="AZIL01000830">
    <property type="protein sequence ID" value="EWM25796.1"/>
    <property type="molecule type" value="Genomic_DNA"/>
</dbReference>
<name>W7TYS3_9STRA</name>
<dbReference type="AlphaFoldDB" id="W7TYS3"/>
<protein>
    <submittedName>
        <fullName evidence="1">Uncharacterized protein</fullName>
    </submittedName>
</protein>
<organism evidence="1 2">
    <name type="scientific">Nannochloropsis gaditana</name>
    <dbReference type="NCBI Taxonomy" id="72520"/>
    <lineage>
        <taxon>Eukaryota</taxon>
        <taxon>Sar</taxon>
        <taxon>Stramenopiles</taxon>
        <taxon>Ochrophyta</taxon>
        <taxon>Eustigmatophyceae</taxon>
        <taxon>Eustigmatales</taxon>
        <taxon>Monodopsidaceae</taxon>
        <taxon>Nannochloropsis</taxon>
    </lineage>
</organism>
<proteinExistence type="predicted"/>
<evidence type="ECO:0000313" key="1">
    <source>
        <dbReference type="EMBL" id="EWM25796.1"/>
    </source>
</evidence>